<feature type="region of interest" description="Disordered" evidence="4">
    <location>
        <begin position="125"/>
        <end position="174"/>
    </location>
</feature>
<proteinExistence type="predicted"/>
<dbReference type="GeneID" id="17305302"/>
<accession>L1JJP7</accession>
<evidence type="ECO:0000256" key="1">
    <source>
        <dbReference type="ARBA" id="ARBA00022737"/>
    </source>
</evidence>
<keyword evidence="1" id="KW-0677">Repeat</keyword>
<dbReference type="InterPro" id="IPR002110">
    <property type="entry name" value="Ankyrin_rpt"/>
</dbReference>
<dbReference type="EMBL" id="JH992985">
    <property type="protein sequence ID" value="EKX48547.1"/>
    <property type="molecule type" value="Genomic_DNA"/>
</dbReference>
<dbReference type="PANTHER" id="PTHR24201">
    <property type="entry name" value="ANK_REP_REGION DOMAIN-CONTAINING PROTEIN"/>
    <property type="match status" value="1"/>
</dbReference>
<dbReference type="PROSITE" id="PS50088">
    <property type="entry name" value="ANK_REPEAT"/>
    <property type="match status" value="1"/>
</dbReference>
<dbReference type="InterPro" id="IPR036770">
    <property type="entry name" value="Ankyrin_rpt-contain_sf"/>
</dbReference>
<dbReference type="InterPro" id="IPR050776">
    <property type="entry name" value="Ank_Repeat/CDKN_Inhibitor"/>
</dbReference>
<sequence length="174" mass="19045">MEENVRRPVRGANTTTEQERLITKKMKLWSHKDAVKLKVYEYAAQDYAEGINHLCEHLGGFVYLNFLDGDGYAPIHVASYHGSAEAVDVMLHHGADATIKTAEGFTAAQLADMQGHSNLANKLRAAVKGPPYRRMSSRSDALPSSKHRSPSDTPTSGSAKSSPSSPAIRRTLRI</sequence>
<reference evidence="6" key="3">
    <citation type="submission" date="2016-03" db="UniProtKB">
        <authorList>
            <consortium name="EnsemblProtists"/>
        </authorList>
    </citation>
    <scope>IDENTIFICATION</scope>
</reference>
<dbReference type="EnsemblProtists" id="EKX48547">
    <property type="protein sequence ID" value="EKX48547"/>
    <property type="gene ID" value="GUITHDRAFT_151774"/>
</dbReference>
<dbReference type="PROSITE" id="PS50297">
    <property type="entry name" value="ANK_REP_REGION"/>
    <property type="match status" value="1"/>
</dbReference>
<dbReference type="PaxDb" id="55529-EKX48547"/>
<feature type="compositionally biased region" description="Low complexity" evidence="4">
    <location>
        <begin position="153"/>
        <end position="167"/>
    </location>
</feature>
<evidence type="ECO:0000256" key="4">
    <source>
        <dbReference type="SAM" id="MobiDB-lite"/>
    </source>
</evidence>
<keyword evidence="7" id="KW-1185">Reference proteome</keyword>
<evidence type="ECO:0000313" key="5">
    <source>
        <dbReference type="EMBL" id="EKX48547.1"/>
    </source>
</evidence>
<reference evidence="7" key="2">
    <citation type="submission" date="2012-11" db="EMBL/GenBank/DDBJ databases">
        <authorList>
            <person name="Kuo A."/>
            <person name="Curtis B.A."/>
            <person name="Tanifuji G."/>
            <person name="Burki F."/>
            <person name="Gruber A."/>
            <person name="Irimia M."/>
            <person name="Maruyama S."/>
            <person name="Arias M.C."/>
            <person name="Ball S.G."/>
            <person name="Gile G.H."/>
            <person name="Hirakawa Y."/>
            <person name="Hopkins J.F."/>
            <person name="Rensing S.A."/>
            <person name="Schmutz J."/>
            <person name="Symeonidi A."/>
            <person name="Elias M."/>
            <person name="Eveleigh R.J."/>
            <person name="Herman E.K."/>
            <person name="Klute M.J."/>
            <person name="Nakayama T."/>
            <person name="Obornik M."/>
            <person name="Reyes-Prieto A."/>
            <person name="Armbrust E.V."/>
            <person name="Aves S.J."/>
            <person name="Beiko R.G."/>
            <person name="Coutinho P."/>
            <person name="Dacks J.B."/>
            <person name="Durnford D.G."/>
            <person name="Fast N.M."/>
            <person name="Green B.R."/>
            <person name="Grisdale C."/>
            <person name="Hempe F."/>
            <person name="Henrissat B."/>
            <person name="Hoppner M.P."/>
            <person name="Ishida K.-I."/>
            <person name="Kim E."/>
            <person name="Koreny L."/>
            <person name="Kroth P.G."/>
            <person name="Liu Y."/>
            <person name="Malik S.-B."/>
            <person name="Maier U.G."/>
            <person name="McRose D."/>
            <person name="Mock T."/>
            <person name="Neilson J.A."/>
            <person name="Onodera N.T."/>
            <person name="Poole A.M."/>
            <person name="Pritham E.J."/>
            <person name="Richards T.A."/>
            <person name="Rocap G."/>
            <person name="Roy S.W."/>
            <person name="Sarai C."/>
            <person name="Schaack S."/>
            <person name="Shirato S."/>
            <person name="Slamovits C.H."/>
            <person name="Spencer D.F."/>
            <person name="Suzuki S."/>
            <person name="Worden A.Z."/>
            <person name="Zauner S."/>
            <person name="Barry K."/>
            <person name="Bell C."/>
            <person name="Bharti A.K."/>
            <person name="Crow J.A."/>
            <person name="Grimwood J."/>
            <person name="Kramer R."/>
            <person name="Lindquist E."/>
            <person name="Lucas S."/>
            <person name="Salamov A."/>
            <person name="McFadden G.I."/>
            <person name="Lane C.E."/>
            <person name="Keeling P.J."/>
            <person name="Gray M.W."/>
            <person name="Grigoriev I.V."/>
            <person name="Archibald J.M."/>
        </authorList>
    </citation>
    <scope>NUCLEOTIDE SEQUENCE</scope>
    <source>
        <strain evidence="7">CCMP2712</strain>
    </source>
</reference>
<organism evidence="5">
    <name type="scientific">Guillardia theta (strain CCMP2712)</name>
    <name type="common">Cryptophyte</name>
    <dbReference type="NCBI Taxonomy" id="905079"/>
    <lineage>
        <taxon>Eukaryota</taxon>
        <taxon>Cryptophyceae</taxon>
        <taxon>Pyrenomonadales</taxon>
        <taxon>Geminigeraceae</taxon>
        <taxon>Guillardia</taxon>
    </lineage>
</organism>
<evidence type="ECO:0000256" key="2">
    <source>
        <dbReference type="ARBA" id="ARBA00023043"/>
    </source>
</evidence>
<protein>
    <submittedName>
        <fullName evidence="5 6">Uncharacterized protein</fullName>
    </submittedName>
</protein>
<dbReference type="Pfam" id="PF13857">
    <property type="entry name" value="Ank_5"/>
    <property type="match status" value="1"/>
</dbReference>
<evidence type="ECO:0000313" key="6">
    <source>
        <dbReference type="EnsemblProtists" id="EKX48547"/>
    </source>
</evidence>
<dbReference type="Proteomes" id="UP000011087">
    <property type="component" value="Unassembled WGS sequence"/>
</dbReference>
<dbReference type="HOGENOM" id="CLU_1542957_0_0_1"/>
<evidence type="ECO:0000313" key="7">
    <source>
        <dbReference type="Proteomes" id="UP000011087"/>
    </source>
</evidence>
<gene>
    <name evidence="5" type="ORF">GUITHDRAFT_151774</name>
</gene>
<feature type="repeat" description="ANK" evidence="3">
    <location>
        <begin position="70"/>
        <end position="102"/>
    </location>
</feature>
<name>L1JJP7_GUITC</name>
<keyword evidence="2 3" id="KW-0040">ANK repeat</keyword>
<dbReference type="KEGG" id="gtt:GUITHDRAFT_151774"/>
<dbReference type="RefSeq" id="XP_005835527.1">
    <property type="nucleotide sequence ID" value="XM_005835470.1"/>
</dbReference>
<dbReference type="Gene3D" id="1.25.40.20">
    <property type="entry name" value="Ankyrin repeat-containing domain"/>
    <property type="match status" value="1"/>
</dbReference>
<dbReference type="SUPFAM" id="SSF48403">
    <property type="entry name" value="Ankyrin repeat"/>
    <property type="match status" value="1"/>
</dbReference>
<dbReference type="OrthoDB" id="341259at2759"/>
<reference evidence="5 7" key="1">
    <citation type="journal article" date="2012" name="Nature">
        <title>Algal genomes reveal evolutionary mosaicism and the fate of nucleomorphs.</title>
        <authorList>
            <consortium name="DOE Joint Genome Institute"/>
            <person name="Curtis B.A."/>
            <person name="Tanifuji G."/>
            <person name="Burki F."/>
            <person name="Gruber A."/>
            <person name="Irimia M."/>
            <person name="Maruyama S."/>
            <person name="Arias M.C."/>
            <person name="Ball S.G."/>
            <person name="Gile G.H."/>
            <person name="Hirakawa Y."/>
            <person name="Hopkins J.F."/>
            <person name="Kuo A."/>
            <person name="Rensing S.A."/>
            <person name="Schmutz J."/>
            <person name="Symeonidi A."/>
            <person name="Elias M."/>
            <person name="Eveleigh R.J."/>
            <person name="Herman E.K."/>
            <person name="Klute M.J."/>
            <person name="Nakayama T."/>
            <person name="Obornik M."/>
            <person name="Reyes-Prieto A."/>
            <person name="Armbrust E.V."/>
            <person name="Aves S.J."/>
            <person name="Beiko R.G."/>
            <person name="Coutinho P."/>
            <person name="Dacks J.B."/>
            <person name="Durnford D.G."/>
            <person name="Fast N.M."/>
            <person name="Green B.R."/>
            <person name="Grisdale C.J."/>
            <person name="Hempel F."/>
            <person name="Henrissat B."/>
            <person name="Hoppner M.P."/>
            <person name="Ishida K."/>
            <person name="Kim E."/>
            <person name="Koreny L."/>
            <person name="Kroth P.G."/>
            <person name="Liu Y."/>
            <person name="Malik S.B."/>
            <person name="Maier U.G."/>
            <person name="McRose D."/>
            <person name="Mock T."/>
            <person name="Neilson J.A."/>
            <person name="Onodera N.T."/>
            <person name="Poole A.M."/>
            <person name="Pritham E.J."/>
            <person name="Richards T.A."/>
            <person name="Rocap G."/>
            <person name="Roy S.W."/>
            <person name="Sarai C."/>
            <person name="Schaack S."/>
            <person name="Shirato S."/>
            <person name="Slamovits C.H."/>
            <person name="Spencer D.F."/>
            <person name="Suzuki S."/>
            <person name="Worden A.Z."/>
            <person name="Zauner S."/>
            <person name="Barry K."/>
            <person name="Bell C."/>
            <person name="Bharti A.K."/>
            <person name="Crow J.A."/>
            <person name="Grimwood J."/>
            <person name="Kramer R."/>
            <person name="Lindquist E."/>
            <person name="Lucas S."/>
            <person name="Salamov A."/>
            <person name="McFadden G.I."/>
            <person name="Lane C.E."/>
            <person name="Keeling P.J."/>
            <person name="Gray M.W."/>
            <person name="Grigoriev I.V."/>
            <person name="Archibald J.M."/>
        </authorList>
    </citation>
    <scope>NUCLEOTIDE SEQUENCE</scope>
    <source>
        <strain evidence="5 7">CCMP2712</strain>
    </source>
</reference>
<evidence type="ECO:0000256" key="3">
    <source>
        <dbReference type="PROSITE-ProRule" id="PRU00023"/>
    </source>
</evidence>
<dbReference type="AlphaFoldDB" id="L1JJP7"/>